<dbReference type="RefSeq" id="WP_032589374.1">
    <property type="nucleotide sequence ID" value="NZ_JBDGDA010000123.1"/>
</dbReference>
<evidence type="ECO:0000313" key="2">
    <source>
        <dbReference type="EMBL" id="MTV03815.1"/>
    </source>
</evidence>
<keyword evidence="3" id="KW-1185">Reference proteome</keyword>
<gene>
    <name evidence="1" type="ORF">GMD82_18865</name>
    <name evidence="2" type="ORF">GME02_19710</name>
</gene>
<dbReference type="EMBL" id="WNCN01000038">
    <property type="protein sequence ID" value="MTU41466.1"/>
    <property type="molecule type" value="Genomic_DNA"/>
</dbReference>
<evidence type="ECO:0000313" key="3">
    <source>
        <dbReference type="Proteomes" id="UP000434916"/>
    </source>
</evidence>
<evidence type="ECO:0000313" key="4">
    <source>
        <dbReference type="Proteomes" id="UP000482671"/>
    </source>
</evidence>
<accession>A0A412LR41</accession>
<evidence type="ECO:0000313" key="1">
    <source>
        <dbReference type="EMBL" id="MTU41466.1"/>
    </source>
</evidence>
<dbReference type="Proteomes" id="UP000482671">
    <property type="component" value="Unassembled WGS sequence"/>
</dbReference>
<reference evidence="3 4" key="1">
    <citation type="journal article" date="2019" name="Nat. Med.">
        <title>A library of human gut bacterial isolates paired with longitudinal multiomics data enables mechanistic microbiome research.</title>
        <authorList>
            <person name="Poyet M."/>
            <person name="Groussin M."/>
            <person name="Gibbons S.M."/>
            <person name="Avila-Pacheco J."/>
            <person name="Jiang X."/>
            <person name="Kearney S.M."/>
            <person name="Perrotta A.R."/>
            <person name="Berdy B."/>
            <person name="Zhao S."/>
            <person name="Lieberman T.D."/>
            <person name="Swanson P.K."/>
            <person name="Smith M."/>
            <person name="Roesemann S."/>
            <person name="Alexander J.E."/>
            <person name="Rich S.A."/>
            <person name="Livny J."/>
            <person name="Vlamakis H."/>
            <person name="Clish C."/>
            <person name="Bullock K."/>
            <person name="Deik A."/>
            <person name="Scott J."/>
            <person name="Pierce K.A."/>
            <person name="Xavier R.J."/>
            <person name="Alm E.J."/>
        </authorList>
    </citation>
    <scope>NUCLEOTIDE SEQUENCE [LARGE SCALE GENOMIC DNA]</scope>
    <source>
        <strain evidence="2 4">BIOML-A11</strain>
        <strain evidence="1 3">BIOML-A29</strain>
    </source>
</reference>
<protein>
    <recommendedName>
        <fullName evidence="5">Transcriptional regulator</fullName>
    </recommendedName>
</protein>
<dbReference type="AlphaFoldDB" id="A0A412LR41"/>
<evidence type="ECO:0008006" key="5">
    <source>
        <dbReference type="Google" id="ProtNLM"/>
    </source>
</evidence>
<dbReference type="Proteomes" id="UP000434916">
    <property type="component" value="Unassembled WGS sequence"/>
</dbReference>
<organism evidence="2 4">
    <name type="scientific">Parabacteroides merdae</name>
    <dbReference type="NCBI Taxonomy" id="46503"/>
    <lineage>
        <taxon>Bacteria</taxon>
        <taxon>Pseudomonadati</taxon>
        <taxon>Bacteroidota</taxon>
        <taxon>Bacteroidia</taxon>
        <taxon>Bacteroidales</taxon>
        <taxon>Tannerellaceae</taxon>
        <taxon>Parabacteroides</taxon>
    </lineage>
</organism>
<name>A0A412LR41_9BACT</name>
<dbReference type="EMBL" id="WNDD01000034">
    <property type="protein sequence ID" value="MTV03815.1"/>
    <property type="molecule type" value="Genomic_DNA"/>
</dbReference>
<proteinExistence type="predicted"/>
<sequence>MSNIISKYKETGMISIDQPVGYNTMKSRLYSWKKRGLLSHIRRGVYLPANIQNKYQIACNSVDNGCLAYHSALEFYMLQTQEFNWLYVHSSTPFRSFEYLNQRYVYKPLQFIYKPLVTKKDTGYPITVTSISQTIIDCLNNIGLAGGIEELLFALIEVDPDSVIEEDMLECLKLYQKKSLYQRTGFILSQLQEQLNLSDMFFDVCKKKMGNTTSYLTNPSRCDTYFKEWNVCAPKDVMKEIEKGVYYEF</sequence>
<comment type="caution">
    <text evidence="2">The sequence shown here is derived from an EMBL/GenBank/DDBJ whole genome shotgun (WGS) entry which is preliminary data.</text>
</comment>